<keyword evidence="2" id="KW-1185">Reference proteome</keyword>
<dbReference type="Proteomes" id="UP001189122">
    <property type="component" value="Unassembled WGS sequence"/>
</dbReference>
<name>A0A7I8JTD0_SPIIN</name>
<evidence type="ECO:0000313" key="1">
    <source>
        <dbReference type="EMBL" id="CAA2633970.1"/>
    </source>
</evidence>
<proteinExistence type="predicted"/>
<dbReference type="EMBL" id="LR743604">
    <property type="protein sequence ID" value="CAA2633970.1"/>
    <property type="molecule type" value="Genomic_DNA"/>
</dbReference>
<dbReference type="EMBL" id="CACRZD030000017">
    <property type="protein sequence ID" value="CAA6673025.1"/>
    <property type="molecule type" value="Genomic_DNA"/>
</dbReference>
<accession>A0A7I8JTD0</accession>
<protein>
    <submittedName>
        <fullName evidence="1">Uncharacterized protein</fullName>
    </submittedName>
</protein>
<gene>
    <name evidence="1" type="ORF">SI7747_17019441</name>
</gene>
<dbReference type="AlphaFoldDB" id="A0A7I8JTD0"/>
<evidence type="ECO:0000313" key="2">
    <source>
        <dbReference type="Proteomes" id="UP001189122"/>
    </source>
</evidence>
<organism evidence="1">
    <name type="scientific">Spirodela intermedia</name>
    <name type="common">Intermediate duckweed</name>
    <dbReference type="NCBI Taxonomy" id="51605"/>
    <lineage>
        <taxon>Eukaryota</taxon>
        <taxon>Viridiplantae</taxon>
        <taxon>Streptophyta</taxon>
        <taxon>Embryophyta</taxon>
        <taxon>Tracheophyta</taxon>
        <taxon>Spermatophyta</taxon>
        <taxon>Magnoliopsida</taxon>
        <taxon>Liliopsida</taxon>
        <taxon>Araceae</taxon>
        <taxon>Lemnoideae</taxon>
        <taxon>Spirodela</taxon>
    </lineage>
</organism>
<reference evidence="1 2" key="1">
    <citation type="submission" date="2019-12" db="EMBL/GenBank/DDBJ databases">
        <authorList>
            <person name="Scholz U."/>
            <person name="Mascher M."/>
            <person name="Fiebig A."/>
        </authorList>
    </citation>
    <scope>NUCLEOTIDE SEQUENCE</scope>
</reference>
<sequence length="77" mass="8603">MSLVRKKKQRAKPIVCAPERATRSCKLRPLLANLVVRAERLNDGPGRLMLASFRLAVVASRRPRGTVHEGPPLCMEE</sequence>